<dbReference type="RefSeq" id="WP_289165180.1">
    <property type="nucleotide sequence ID" value="NZ_JASZZN010000015.1"/>
</dbReference>
<dbReference type="EMBL" id="JASZZN010000015">
    <property type="protein sequence ID" value="MDM4017685.1"/>
    <property type="molecule type" value="Genomic_DNA"/>
</dbReference>
<sequence>MSRFNAARRPDHSASVAIQPALRRLAVSLMTLAAFTPCIAGAAEPPKPQSNDQKIAELIEKLGSDSYATRVRARDQLKEYGLEAFDALYEAQYHNDSEVQTAARYLQQSLLVTWSQESDPKEVREILYEYGAQDSTDRLARIELLGRLPDRMGIEALARLARFDRLELLSRRAAMLVLKQAIPDQPVRRQILASQLESVIGDNSRDAITWLRAYIEDLRQGRYDPQRWEEVVATQRRKVDLGLNQDITAKSVLQLIKVIATRAILEDARDSAMQISIENLDLIAPSTIELAGQADWAITHGLYPVVIELYQRQRHAFSSNAELLYSAAQAYRDNGETDKGEQLATEAFQISPLPDVKLESLSEDALPREDQDHSLTDHQLEDIAFLHYAVANRLRMRGQYDWAEREHRSIIASCGVETNAGIRSRISLSSIFAEQLRHDDASDVLGVLVHRIERDAEYAKRLIRFDIGSHFVQSEYNFQQALELLAGDPIASEIEEAKQLLQLAYRQYSGNIDILIQMYRVKTPEDTEWTENVKRQLSQHIGSLHQTITQYESSKRAMPDERFKAVLGDKYNEYAWLVSNTEGDFDRALQCSLRSLKFASEEEIEKRAARLDTCARCYFATGQIDRAIETQKEALDLEQHSLAMQRQLAEFQAAKASES</sequence>
<feature type="chain" id="PRO_5045565414" description="Tetratricopeptide repeat protein" evidence="1">
    <location>
        <begin position="43"/>
        <end position="659"/>
    </location>
</feature>
<keyword evidence="3" id="KW-1185">Reference proteome</keyword>
<gene>
    <name evidence="2" type="ORF">QTN89_19710</name>
</gene>
<dbReference type="Gene3D" id="1.25.40.10">
    <property type="entry name" value="Tetratricopeptide repeat domain"/>
    <property type="match status" value="2"/>
</dbReference>
<accession>A0ABT7PMF1</accession>
<dbReference type="Proteomes" id="UP001239462">
    <property type="component" value="Unassembled WGS sequence"/>
</dbReference>
<reference evidence="2 3" key="1">
    <citation type="submission" date="2023-06" db="EMBL/GenBank/DDBJ databases">
        <title>Roseiconus lacunae JC819 isolated from Gulf of Mannar region, Tamil Nadu.</title>
        <authorList>
            <person name="Pk S."/>
            <person name="Ch S."/>
            <person name="Ch V.R."/>
        </authorList>
    </citation>
    <scope>NUCLEOTIDE SEQUENCE [LARGE SCALE GENOMIC DNA]</scope>
    <source>
        <strain evidence="2 3">JC819</strain>
    </source>
</reference>
<dbReference type="InterPro" id="IPR011990">
    <property type="entry name" value="TPR-like_helical_dom_sf"/>
</dbReference>
<name>A0ABT7PMF1_9BACT</name>
<keyword evidence="1" id="KW-0732">Signal</keyword>
<evidence type="ECO:0000313" key="2">
    <source>
        <dbReference type="EMBL" id="MDM4017685.1"/>
    </source>
</evidence>
<protein>
    <recommendedName>
        <fullName evidence="4">Tetratricopeptide repeat protein</fullName>
    </recommendedName>
</protein>
<comment type="caution">
    <text evidence="2">The sequence shown here is derived from an EMBL/GenBank/DDBJ whole genome shotgun (WGS) entry which is preliminary data.</text>
</comment>
<proteinExistence type="predicted"/>
<feature type="signal peptide" evidence="1">
    <location>
        <begin position="1"/>
        <end position="42"/>
    </location>
</feature>
<evidence type="ECO:0000256" key="1">
    <source>
        <dbReference type="SAM" id="SignalP"/>
    </source>
</evidence>
<evidence type="ECO:0000313" key="3">
    <source>
        <dbReference type="Proteomes" id="UP001239462"/>
    </source>
</evidence>
<organism evidence="2 3">
    <name type="scientific">Roseiconus lacunae</name>
    <dbReference type="NCBI Taxonomy" id="2605694"/>
    <lineage>
        <taxon>Bacteria</taxon>
        <taxon>Pseudomonadati</taxon>
        <taxon>Planctomycetota</taxon>
        <taxon>Planctomycetia</taxon>
        <taxon>Pirellulales</taxon>
        <taxon>Pirellulaceae</taxon>
        <taxon>Roseiconus</taxon>
    </lineage>
</organism>
<evidence type="ECO:0008006" key="4">
    <source>
        <dbReference type="Google" id="ProtNLM"/>
    </source>
</evidence>
<dbReference type="SUPFAM" id="SSF48452">
    <property type="entry name" value="TPR-like"/>
    <property type="match status" value="1"/>
</dbReference>